<dbReference type="EMBL" id="RZNH01000024">
    <property type="protein sequence ID" value="NOU60918.1"/>
    <property type="molecule type" value="Genomic_DNA"/>
</dbReference>
<keyword evidence="5 7" id="KW-0456">Lyase</keyword>
<evidence type="ECO:0000256" key="3">
    <source>
        <dbReference type="ARBA" id="ARBA00022989"/>
    </source>
</evidence>
<dbReference type="PANTHER" id="PTHR30518">
    <property type="entry name" value="ENDOLYTIC MUREIN TRANSGLYCOSYLASE"/>
    <property type="match status" value="1"/>
</dbReference>
<organism evidence="8 9">
    <name type="scientific">Marinifilum caeruleilacunae</name>
    <dbReference type="NCBI Taxonomy" id="2499076"/>
    <lineage>
        <taxon>Bacteria</taxon>
        <taxon>Pseudomonadati</taxon>
        <taxon>Bacteroidota</taxon>
        <taxon>Bacteroidia</taxon>
        <taxon>Marinilabiliales</taxon>
        <taxon>Marinifilaceae</taxon>
    </lineage>
</organism>
<keyword evidence="1 7" id="KW-1003">Cell membrane</keyword>
<evidence type="ECO:0000256" key="1">
    <source>
        <dbReference type="ARBA" id="ARBA00022475"/>
    </source>
</evidence>
<feature type="transmembrane region" description="Helical" evidence="7">
    <location>
        <begin position="15"/>
        <end position="37"/>
    </location>
</feature>
<evidence type="ECO:0000256" key="7">
    <source>
        <dbReference type="HAMAP-Rule" id="MF_02065"/>
    </source>
</evidence>
<comment type="subcellular location">
    <subcellularLocation>
        <location evidence="7">Cell membrane</location>
        <topology evidence="7">Single-pass membrane protein</topology>
    </subcellularLocation>
</comment>
<feature type="site" description="Important for catalytic activity" evidence="7">
    <location>
        <position position="231"/>
    </location>
</feature>
<dbReference type="InterPro" id="IPR003770">
    <property type="entry name" value="MLTG-like"/>
</dbReference>
<keyword evidence="6 7" id="KW-0961">Cell wall biogenesis/degradation</keyword>
<evidence type="ECO:0000313" key="8">
    <source>
        <dbReference type="EMBL" id="NOU60918.1"/>
    </source>
</evidence>
<comment type="catalytic activity">
    <reaction evidence="7">
        <text>a peptidoglycan chain = a peptidoglycan chain with N-acetyl-1,6-anhydromuramyl-[peptide] at the reducing end + a peptidoglycan chain with N-acetylglucosamine at the non-reducing end.</text>
        <dbReference type="EC" id="4.2.2.29"/>
    </reaction>
</comment>
<dbReference type="HAMAP" id="MF_02065">
    <property type="entry name" value="MltG"/>
    <property type="match status" value="1"/>
</dbReference>
<sequence>MINFLRLNDIRSKRLRIFLISVMLILIVAGAILFHLYTRIFSSNVDLNGEDTAYLYVSSTATQADVIDLLEQEDWIKNANSLEWVMDKKNFANHIHGGRYQIKNGMSNNDLVNLLRSGVQSPIQLTFNNTRTLEDFAGKIAKQIEADSLSLITALRDENRISKYGFKPETVIGMFIPNTYQLYWNTTTNAFMDRMYKEYSRFWNAERLKKAEKIGLSPVEVSILASIVDEETIKNDEKNRVAGVYMNRLNRKIKLDADPTLKFALGDFTIKRVLNKHKRIDSPYNTYKYRGLPPGPIRQASISGLNAVLNYENHKYYYFCANPDFSGYHIFARTLREHNRNARKYQNELNRRRIMK</sequence>
<keyword evidence="9" id="KW-1185">Reference proteome</keyword>
<evidence type="ECO:0000313" key="9">
    <source>
        <dbReference type="Proteomes" id="UP000732105"/>
    </source>
</evidence>
<gene>
    <name evidence="7 8" type="primary">mltG</name>
    <name evidence="8" type="ORF">ELS83_13925</name>
</gene>
<proteinExistence type="inferred from homology"/>
<comment type="function">
    <text evidence="7">Functions as a peptidoglycan terminase that cleaves nascent peptidoglycan strands endolytically to terminate their elongation.</text>
</comment>
<keyword evidence="3 7" id="KW-1133">Transmembrane helix</keyword>
<dbReference type="Gene3D" id="3.30.160.60">
    <property type="entry name" value="Classic Zinc Finger"/>
    <property type="match status" value="1"/>
</dbReference>
<dbReference type="CDD" id="cd08010">
    <property type="entry name" value="MltG_like"/>
    <property type="match status" value="1"/>
</dbReference>
<protein>
    <recommendedName>
        <fullName evidence="7">Endolytic murein transglycosylase</fullName>
        <ecNumber evidence="7">4.2.2.29</ecNumber>
    </recommendedName>
    <alternativeName>
        <fullName evidence="7">Peptidoglycan lytic transglycosylase</fullName>
    </alternativeName>
    <alternativeName>
        <fullName evidence="7">Peptidoglycan polymerization terminase</fullName>
    </alternativeName>
</protein>
<dbReference type="Pfam" id="PF02618">
    <property type="entry name" value="YceG"/>
    <property type="match status" value="1"/>
</dbReference>
<evidence type="ECO:0000256" key="6">
    <source>
        <dbReference type="ARBA" id="ARBA00023316"/>
    </source>
</evidence>
<comment type="caution">
    <text evidence="8">The sequence shown here is derived from an EMBL/GenBank/DDBJ whole genome shotgun (WGS) entry which is preliminary data.</text>
</comment>
<comment type="similarity">
    <text evidence="7">Belongs to the transglycosylase MltG family.</text>
</comment>
<evidence type="ECO:0000256" key="4">
    <source>
        <dbReference type="ARBA" id="ARBA00023136"/>
    </source>
</evidence>
<dbReference type="PANTHER" id="PTHR30518:SF2">
    <property type="entry name" value="ENDOLYTIC MUREIN TRANSGLYCOSYLASE"/>
    <property type="match status" value="1"/>
</dbReference>
<evidence type="ECO:0000256" key="5">
    <source>
        <dbReference type="ARBA" id="ARBA00023239"/>
    </source>
</evidence>
<keyword evidence="4 7" id="KW-0472">Membrane</keyword>
<keyword evidence="2 7" id="KW-0812">Transmembrane</keyword>
<dbReference type="Gene3D" id="3.30.1490.480">
    <property type="entry name" value="Endolytic murein transglycosylase"/>
    <property type="match status" value="1"/>
</dbReference>
<reference evidence="8 9" key="1">
    <citation type="submission" date="2018-12" db="EMBL/GenBank/DDBJ databases">
        <title>Marinifilum JC070 sp. nov., a marine bacterium isolated from Yongle Blue Hole in the South China Sea.</title>
        <authorList>
            <person name="Fu T."/>
        </authorList>
    </citation>
    <scope>NUCLEOTIDE SEQUENCE [LARGE SCALE GENOMIC DNA]</scope>
    <source>
        <strain evidence="8 9">JC070</strain>
    </source>
</reference>
<name>A0ABX1WXQ1_9BACT</name>
<dbReference type="RefSeq" id="WP_171596189.1">
    <property type="nucleotide sequence ID" value="NZ_RZNH01000024.1"/>
</dbReference>
<dbReference type="NCBIfam" id="TIGR00247">
    <property type="entry name" value="endolytic transglycosylase MltG"/>
    <property type="match status" value="1"/>
</dbReference>
<evidence type="ECO:0000256" key="2">
    <source>
        <dbReference type="ARBA" id="ARBA00022692"/>
    </source>
</evidence>
<dbReference type="Proteomes" id="UP000732105">
    <property type="component" value="Unassembled WGS sequence"/>
</dbReference>
<accession>A0ABX1WXQ1</accession>
<dbReference type="EC" id="4.2.2.29" evidence="7"/>